<dbReference type="Gene3D" id="3.60.70.12">
    <property type="entry name" value="L-amino peptidase D-ALA esterase/amidase"/>
    <property type="match status" value="1"/>
</dbReference>
<keyword evidence="6 7" id="KW-0012">Acyltransferase</keyword>
<dbReference type="EC" id="2.3.1.35" evidence="7"/>
<keyword evidence="4 7" id="KW-0808">Transferase</keyword>
<keyword evidence="3" id="KW-0028">Amino-acid biosynthesis</keyword>
<dbReference type="FunFam" id="3.60.70.12:FF:000001">
    <property type="entry name" value="Arginine biosynthesis bifunctional protein ArgJ, chloroplastic"/>
    <property type="match status" value="1"/>
</dbReference>
<proteinExistence type="inferred from homology"/>
<dbReference type="CDD" id="cd02152">
    <property type="entry name" value="OAT"/>
    <property type="match status" value="1"/>
</dbReference>
<dbReference type="NCBIfam" id="TIGR00120">
    <property type="entry name" value="ArgJ"/>
    <property type="match status" value="1"/>
</dbReference>
<evidence type="ECO:0000256" key="5">
    <source>
        <dbReference type="ARBA" id="ARBA00022813"/>
    </source>
</evidence>
<dbReference type="InterPro" id="IPR042195">
    <property type="entry name" value="ArgJ_beta_C"/>
</dbReference>
<dbReference type="GO" id="GO:0006526">
    <property type="term" value="P:L-arginine biosynthetic process"/>
    <property type="evidence" value="ECO:0007669"/>
    <property type="project" value="UniProtKB-KW"/>
</dbReference>
<dbReference type="PANTHER" id="PTHR23100:SF0">
    <property type="entry name" value="ARGININE BIOSYNTHESIS BIFUNCTIONAL PROTEIN ARGJ, MITOCHONDRIAL"/>
    <property type="match status" value="1"/>
</dbReference>
<dbReference type="GO" id="GO:0004358">
    <property type="term" value="F:L-glutamate N-acetyltransferase activity, acting on acetyl-L-ornithine as donor"/>
    <property type="evidence" value="ECO:0007669"/>
    <property type="project" value="UniProtKB-EC"/>
</dbReference>
<evidence type="ECO:0000256" key="6">
    <source>
        <dbReference type="ARBA" id="ARBA00023315"/>
    </source>
</evidence>
<name>A0A3B0VME5_9ZZZZ</name>
<dbReference type="GO" id="GO:0006592">
    <property type="term" value="P:ornithine biosynthetic process"/>
    <property type="evidence" value="ECO:0007669"/>
    <property type="project" value="TreeGrafter"/>
</dbReference>
<evidence type="ECO:0000313" key="7">
    <source>
        <dbReference type="EMBL" id="VAW40242.1"/>
    </source>
</evidence>
<keyword evidence="2" id="KW-0055">Arginine biosynthesis</keyword>
<dbReference type="InterPro" id="IPR002813">
    <property type="entry name" value="Arg_biosynth_ArgJ"/>
</dbReference>
<reference evidence="7" key="1">
    <citation type="submission" date="2018-06" db="EMBL/GenBank/DDBJ databases">
        <authorList>
            <person name="Zhirakovskaya E."/>
        </authorList>
    </citation>
    <scope>NUCLEOTIDE SEQUENCE</scope>
</reference>
<dbReference type="Gene3D" id="3.10.20.340">
    <property type="entry name" value="ArgJ beta chain, C-terminal domain"/>
    <property type="match status" value="1"/>
</dbReference>
<dbReference type="SUPFAM" id="SSF56266">
    <property type="entry name" value="DmpA/ArgJ-like"/>
    <property type="match status" value="1"/>
</dbReference>
<protein>
    <submittedName>
        <fullName evidence="7">Glutamate N-acetyltransferase @ N-acetylglutamate synthase</fullName>
        <ecNumber evidence="7">2.3.1.1</ecNumber>
        <ecNumber evidence="7">2.3.1.35</ecNumber>
    </submittedName>
</protein>
<dbReference type="Pfam" id="PF01960">
    <property type="entry name" value="ArgJ"/>
    <property type="match status" value="1"/>
</dbReference>
<dbReference type="EMBL" id="UOEU01000784">
    <property type="protein sequence ID" value="VAW40242.1"/>
    <property type="molecule type" value="Genomic_DNA"/>
</dbReference>
<keyword evidence="5" id="KW-0068">Autocatalytic cleavage</keyword>
<evidence type="ECO:0000256" key="1">
    <source>
        <dbReference type="ARBA" id="ARBA00006774"/>
    </source>
</evidence>
<comment type="similarity">
    <text evidence="1">Belongs to the ArgJ family.</text>
</comment>
<sequence>MNRFQIFPEGTVTSPAGFTAVALATGIKKEDQLDCAIIYSEQDASCAAMFTQNQVVAAPVIVDKGTLTRNNGRLRTVVINSQNANACTGKPGLDNAHATQKIAAQALECQPDQVLILSTGVIGVQLPMEKLKAGIVAGAKGLSAANGRLAAKAIMTTDTHPKHLAVSVGLPSGTVTIGGMAKGSGMIHPNMATMLAVLTTDAAIAPNVLNGLLNTAVNRSFNRISIDGDTSTNDTVLLLANGASGTAVTNPASITQFSDALNHLCTTLAHMIVRDGEGATKFVEIRVTGAKTEADAHQIGNTIAISPLVKTAFAGSDANWGRLLMAAGRAGVPFDQTIINLWIGADVPDELQLVANGTPTEYLEADAAAIFAQPAFIVWLDLGVGGETAVVWTTDLSHDYVTINADYRT</sequence>
<dbReference type="EC" id="2.3.1.1" evidence="7"/>
<gene>
    <name evidence="7" type="ORF">MNBD_CHLOROFLEXI01-1592</name>
</gene>
<dbReference type="PANTHER" id="PTHR23100">
    <property type="entry name" value="ARGININE BIOSYNTHESIS BIFUNCTIONAL PROTEIN ARGJ"/>
    <property type="match status" value="1"/>
</dbReference>
<evidence type="ECO:0000256" key="3">
    <source>
        <dbReference type="ARBA" id="ARBA00022605"/>
    </source>
</evidence>
<evidence type="ECO:0000256" key="2">
    <source>
        <dbReference type="ARBA" id="ARBA00022571"/>
    </source>
</evidence>
<dbReference type="GO" id="GO:0004042">
    <property type="term" value="F:L-glutamate N-acetyltransferase activity"/>
    <property type="evidence" value="ECO:0007669"/>
    <property type="project" value="TreeGrafter"/>
</dbReference>
<dbReference type="HAMAP" id="MF_01106">
    <property type="entry name" value="ArgJ"/>
    <property type="match status" value="1"/>
</dbReference>
<organism evidence="7">
    <name type="scientific">hydrothermal vent metagenome</name>
    <dbReference type="NCBI Taxonomy" id="652676"/>
    <lineage>
        <taxon>unclassified sequences</taxon>
        <taxon>metagenomes</taxon>
        <taxon>ecological metagenomes</taxon>
    </lineage>
</organism>
<accession>A0A3B0VME5</accession>
<evidence type="ECO:0000256" key="4">
    <source>
        <dbReference type="ARBA" id="ARBA00022679"/>
    </source>
</evidence>
<dbReference type="InterPro" id="IPR016117">
    <property type="entry name" value="ArgJ-like_dom_sf"/>
</dbReference>
<dbReference type="NCBIfam" id="NF003802">
    <property type="entry name" value="PRK05388.1"/>
    <property type="match status" value="1"/>
</dbReference>
<dbReference type="AlphaFoldDB" id="A0A3B0VME5"/>